<dbReference type="SMART" id="SM00421">
    <property type="entry name" value="HTH_LUXR"/>
    <property type="match status" value="1"/>
</dbReference>
<dbReference type="EMBL" id="VYQE01000001">
    <property type="protein sequence ID" value="KAA9010640.1"/>
    <property type="molecule type" value="Genomic_DNA"/>
</dbReference>
<name>A0A5J5GR12_9RHOB</name>
<evidence type="ECO:0000313" key="6">
    <source>
        <dbReference type="Proteomes" id="UP000326554"/>
    </source>
</evidence>
<dbReference type="InterPro" id="IPR005143">
    <property type="entry name" value="TF_LuxR_autoind-bd_dom"/>
</dbReference>
<dbReference type="SUPFAM" id="SSF46894">
    <property type="entry name" value="C-terminal effector domain of the bipartite response regulators"/>
    <property type="match status" value="1"/>
</dbReference>
<evidence type="ECO:0000313" key="5">
    <source>
        <dbReference type="EMBL" id="KAA9010640.1"/>
    </source>
</evidence>
<organism evidence="5 6">
    <name type="scientific">Histidinibacterium aquaticum</name>
    <dbReference type="NCBI Taxonomy" id="2613962"/>
    <lineage>
        <taxon>Bacteria</taxon>
        <taxon>Pseudomonadati</taxon>
        <taxon>Pseudomonadota</taxon>
        <taxon>Alphaproteobacteria</taxon>
        <taxon>Rhodobacterales</taxon>
        <taxon>Paracoccaceae</taxon>
        <taxon>Histidinibacterium</taxon>
    </lineage>
</organism>
<evidence type="ECO:0000256" key="1">
    <source>
        <dbReference type="ARBA" id="ARBA00023015"/>
    </source>
</evidence>
<dbReference type="GO" id="GO:0006355">
    <property type="term" value="P:regulation of DNA-templated transcription"/>
    <property type="evidence" value="ECO:0007669"/>
    <property type="project" value="InterPro"/>
</dbReference>
<dbReference type="SUPFAM" id="SSF75516">
    <property type="entry name" value="Pheromone-binding domain of LuxR-like quorum-sensing transcription factors"/>
    <property type="match status" value="1"/>
</dbReference>
<dbReference type="Proteomes" id="UP000326554">
    <property type="component" value="Unassembled WGS sequence"/>
</dbReference>
<dbReference type="InterPro" id="IPR016032">
    <property type="entry name" value="Sig_transdc_resp-reg_C-effctor"/>
</dbReference>
<protein>
    <submittedName>
        <fullName evidence="5">LuxR family transcriptional regulator</fullName>
    </submittedName>
</protein>
<feature type="domain" description="HTH luxR-type" evidence="4">
    <location>
        <begin position="140"/>
        <end position="197"/>
    </location>
</feature>
<proteinExistence type="predicted"/>
<reference evidence="5 6" key="1">
    <citation type="submission" date="2019-09" db="EMBL/GenBank/DDBJ databases">
        <authorList>
            <person name="Park J.-S."/>
            <person name="Choi H.-J."/>
        </authorList>
    </citation>
    <scope>NUCLEOTIDE SEQUENCE [LARGE SCALE GENOMIC DNA]</scope>
    <source>
        <strain evidence="5 6">176SS1-4</strain>
    </source>
</reference>
<dbReference type="AlphaFoldDB" id="A0A5J5GR12"/>
<dbReference type="Gene3D" id="1.10.10.10">
    <property type="entry name" value="Winged helix-like DNA-binding domain superfamily/Winged helix DNA-binding domain"/>
    <property type="match status" value="1"/>
</dbReference>
<evidence type="ECO:0000259" key="4">
    <source>
        <dbReference type="SMART" id="SM00421"/>
    </source>
</evidence>
<keyword evidence="1" id="KW-0805">Transcription regulation</keyword>
<keyword evidence="2" id="KW-0238">DNA-binding</keyword>
<dbReference type="InterPro" id="IPR036388">
    <property type="entry name" value="WH-like_DNA-bd_sf"/>
</dbReference>
<evidence type="ECO:0000256" key="2">
    <source>
        <dbReference type="ARBA" id="ARBA00023125"/>
    </source>
</evidence>
<gene>
    <name evidence="5" type="ORF">F3S47_05230</name>
</gene>
<accession>A0A5J5GR12</accession>
<comment type="caution">
    <text evidence="5">The sequence shown here is derived from an EMBL/GenBank/DDBJ whole genome shotgun (WGS) entry which is preliminary data.</text>
</comment>
<dbReference type="GO" id="GO:0003677">
    <property type="term" value="F:DNA binding"/>
    <property type="evidence" value="ECO:0007669"/>
    <property type="project" value="UniProtKB-KW"/>
</dbReference>
<sequence length="203" mass="22429">MSYRLGLDRCTGVLARIAPSGYFFALHIRKTLPLLREQTFPESWVEVYEREVYAVRDPIVAWGFSRTGVIRWSELDLPDPFDILGQARAHGLAFGASAAWGPISSRSIASIARSDREFTAEEIGTLAETLRRMHDVTEPPKALTDAQIEALRCIAEGDRYAAAAAKLAISESALKARLRSARESLKARTTTEAVRLAQGLQLV</sequence>
<dbReference type="InterPro" id="IPR000792">
    <property type="entry name" value="Tscrpt_reg_LuxR_C"/>
</dbReference>
<keyword evidence="6" id="KW-1185">Reference proteome</keyword>
<dbReference type="InterPro" id="IPR036693">
    <property type="entry name" value="TF_LuxR_autoind-bd_dom_sf"/>
</dbReference>
<evidence type="ECO:0000256" key="3">
    <source>
        <dbReference type="ARBA" id="ARBA00023163"/>
    </source>
</evidence>
<dbReference type="Gene3D" id="3.30.450.80">
    <property type="entry name" value="Transcription factor LuxR-like, autoinducer-binding domain"/>
    <property type="match status" value="1"/>
</dbReference>
<keyword evidence="3" id="KW-0804">Transcription</keyword>
<dbReference type="Pfam" id="PF03472">
    <property type="entry name" value="Autoind_bind"/>
    <property type="match status" value="1"/>
</dbReference>